<evidence type="ECO:0000313" key="2">
    <source>
        <dbReference type="EMBL" id="ENZ07578.1"/>
    </source>
</evidence>
<dbReference type="RefSeq" id="WP_002585071.1">
    <property type="nucleotide sequence ID" value="NZ_KB850992.1"/>
</dbReference>
<dbReference type="HOGENOM" id="CLU_1624263_0_0_9"/>
<dbReference type="PANTHER" id="PTHR43054:SF1">
    <property type="entry name" value="SCYLLO-INOSITOL 2-DEHYDROGENASE (NADP(+)) IOLU"/>
    <property type="match status" value="1"/>
</dbReference>
<accession>A0A0E2H3D4</accession>
<dbReference type="PANTHER" id="PTHR43054">
    <property type="match status" value="1"/>
</dbReference>
<dbReference type="SUPFAM" id="SSF51735">
    <property type="entry name" value="NAD(P)-binding Rossmann-fold domains"/>
    <property type="match status" value="1"/>
</dbReference>
<dbReference type="Proteomes" id="UP000013085">
    <property type="component" value="Unassembled WGS sequence"/>
</dbReference>
<dbReference type="AlphaFoldDB" id="A0A0E2H3D4"/>
<protein>
    <recommendedName>
        <fullName evidence="1">Gfo/Idh/MocA-like oxidoreductase N-terminal domain-containing protein</fullName>
    </recommendedName>
</protein>
<comment type="caution">
    <text evidence="2">The sequence shown here is derived from an EMBL/GenBank/DDBJ whole genome shotgun (WGS) entry which is preliminary data.</text>
</comment>
<name>A0A0E2H3D4_9FIRM</name>
<dbReference type="EMBL" id="AGYR01000066">
    <property type="protein sequence ID" value="ENZ07578.1"/>
    <property type="molecule type" value="Genomic_DNA"/>
</dbReference>
<sequence length="163" mass="18158">MIRYGAIGTNFIVDRFQEAAMENPSLHYAAVYSRNQETASRFAAKYGVETTYTDLKAFACADNLDAVYIASQTASTMNRSHFSYPMESMCCARSPLPPMPGGESQILYQGPAKSDMSSEIAEWLRLISAGPGSNVHNRYSQMALQVMDEARRQMRVVFPADEM</sequence>
<dbReference type="Gene3D" id="3.40.50.720">
    <property type="entry name" value="NAD(P)-binding Rossmann-like Domain"/>
    <property type="match status" value="1"/>
</dbReference>
<dbReference type="Pfam" id="PF01408">
    <property type="entry name" value="GFO_IDH_MocA"/>
    <property type="match status" value="1"/>
</dbReference>
<dbReference type="GO" id="GO:0000166">
    <property type="term" value="F:nucleotide binding"/>
    <property type="evidence" value="ECO:0007669"/>
    <property type="project" value="InterPro"/>
</dbReference>
<evidence type="ECO:0000313" key="3">
    <source>
        <dbReference type="Proteomes" id="UP000013085"/>
    </source>
</evidence>
<evidence type="ECO:0000259" key="1">
    <source>
        <dbReference type="Pfam" id="PF01408"/>
    </source>
</evidence>
<reference evidence="2 3" key="1">
    <citation type="submission" date="2013-01" db="EMBL/GenBank/DDBJ databases">
        <title>The Genome Sequence of Clostridium clostridioforme 90A8.</title>
        <authorList>
            <consortium name="The Broad Institute Genome Sequencing Platform"/>
            <person name="Earl A."/>
            <person name="Ward D."/>
            <person name="Feldgarden M."/>
            <person name="Gevers D."/>
            <person name="Courvalin P."/>
            <person name="Lambert T."/>
            <person name="Walker B."/>
            <person name="Young S.K."/>
            <person name="Zeng Q."/>
            <person name="Gargeya S."/>
            <person name="Fitzgerald M."/>
            <person name="Haas B."/>
            <person name="Abouelleil A."/>
            <person name="Alvarado L."/>
            <person name="Arachchi H.M."/>
            <person name="Berlin A.M."/>
            <person name="Chapman S.B."/>
            <person name="Dewar J."/>
            <person name="Goldberg J."/>
            <person name="Griggs A."/>
            <person name="Gujja S."/>
            <person name="Hansen M."/>
            <person name="Howarth C."/>
            <person name="Imamovic A."/>
            <person name="Larimer J."/>
            <person name="McCowan C."/>
            <person name="Murphy C."/>
            <person name="Neiman D."/>
            <person name="Pearson M."/>
            <person name="Priest M."/>
            <person name="Roberts A."/>
            <person name="Saif S."/>
            <person name="Shea T."/>
            <person name="Sisk P."/>
            <person name="Sykes S."/>
            <person name="Wortman J."/>
            <person name="Nusbaum C."/>
            <person name="Birren B."/>
        </authorList>
    </citation>
    <scope>NUCLEOTIDE SEQUENCE [LARGE SCALE GENOMIC DNA]</scope>
    <source>
        <strain evidence="2 3">90A8</strain>
    </source>
</reference>
<proteinExistence type="predicted"/>
<gene>
    <name evidence="2" type="ORF">HMPREF1090_05160</name>
</gene>
<organism evidence="2 3">
    <name type="scientific">[Clostridium] clostridioforme 90A8</name>
    <dbReference type="NCBI Taxonomy" id="999408"/>
    <lineage>
        <taxon>Bacteria</taxon>
        <taxon>Bacillati</taxon>
        <taxon>Bacillota</taxon>
        <taxon>Clostridia</taxon>
        <taxon>Lachnospirales</taxon>
        <taxon>Lachnospiraceae</taxon>
        <taxon>Enterocloster</taxon>
    </lineage>
</organism>
<dbReference type="PATRIC" id="fig|999408.3.peg.5546"/>
<dbReference type="InterPro" id="IPR036291">
    <property type="entry name" value="NAD(P)-bd_dom_sf"/>
</dbReference>
<dbReference type="InterPro" id="IPR000683">
    <property type="entry name" value="Gfo/Idh/MocA-like_OxRdtase_N"/>
</dbReference>
<feature type="domain" description="Gfo/Idh/MocA-like oxidoreductase N-terminal" evidence="1">
    <location>
        <begin position="2"/>
        <end position="85"/>
    </location>
</feature>